<name>A0A1M7TE52_FERGO</name>
<protein>
    <recommendedName>
        <fullName evidence="2">protein-glutamate methylesterase</fullName>
        <ecNumber evidence="2">3.1.1.61</ecNumber>
    </recommendedName>
</protein>
<evidence type="ECO:0000256" key="1">
    <source>
        <dbReference type="ARBA" id="ARBA00022801"/>
    </source>
</evidence>
<feature type="domain" description="CheB-type methylesterase" evidence="5">
    <location>
        <begin position="1"/>
        <end position="146"/>
    </location>
</feature>
<evidence type="ECO:0000256" key="4">
    <source>
        <dbReference type="PROSITE-ProRule" id="PRU00050"/>
    </source>
</evidence>
<dbReference type="GO" id="GO:0008984">
    <property type="term" value="F:protein-glutamate methylesterase activity"/>
    <property type="evidence" value="ECO:0007669"/>
    <property type="project" value="UniProtKB-EC"/>
</dbReference>
<gene>
    <name evidence="6" type="ORF">SAMN02745226_01897</name>
</gene>
<dbReference type="GO" id="GO:0000156">
    <property type="term" value="F:phosphorelay response regulator activity"/>
    <property type="evidence" value="ECO:0007669"/>
    <property type="project" value="InterPro"/>
</dbReference>
<dbReference type="OrthoDB" id="49454at2"/>
<keyword evidence="7" id="KW-1185">Reference proteome</keyword>
<dbReference type="InterPro" id="IPR035909">
    <property type="entry name" value="CheB_C"/>
</dbReference>
<evidence type="ECO:0000256" key="2">
    <source>
        <dbReference type="ARBA" id="ARBA00039140"/>
    </source>
</evidence>
<dbReference type="SUPFAM" id="SSF52738">
    <property type="entry name" value="Methylesterase CheB, C-terminal domain"/>
    <property type="match status" value="1"/>
</dbReference>
<comment type="catalytic activity">
    <reaction evidence="3">
        <text>[protein]-L-glutamate 5-O-methyl ester + H2O = L-glutamyl-[protein] + methanol + H(+)</text>
        <dbReference type="Rhea" id="RHEA:23236"/>
        <dbReference type="Rhea" id="RHEA-COMP:10208"/>
        <dbReference type="Rhea" id="RHEA-COMP:10311"/>
        <dbReference type="ChEBI" id="CHEBI:15377"/>
        <dbReference type="ChEBI" id="CHEBI:15378"/>
        <dbReference type="ChEBI" id="CHEBI:17790"/>
        <dbReference type="ChEBI" id="CHEBI:29973"/>
        <dbReference type="ChEBI" id="CHEBI:82795"/>
        <dbReference type="EC" id="3.1.1.61"/>
    </reaction>
</comment>
<evidence type="ECO:0000313" key="6">
    <source>
        <dbReference type="EMBL" id="SHN68938.1"/>
    </source>
</evidence>
<dbReference type="PANTHER" id="PTHR42872:SF6">
    <property type="entry name" value="PROTEIN-GLUTAMATE METHYLESTERASE_PROTEIN-GLUTAMINE GLUTAMINASE"/>
    <property type="match status" value="1"/>
</dbReference>
<dbReference type="GO" id="GO:0006935">
    <property type="term" value="P:chemotaxis"/>
    <property type="evidence" value="ECO:0007669"/>
    <property type="project" value="InterPro"/>
</dbReference>
<dbReference type="STRING" id="1121883.SAMN02745226_01897"/>
<dbReference type="EC" id="3.1.1.61" evidence="2"/>
<evidence type="ECO:0000256" key="3">
    <source>
        <dbReference type="ARBA" id="ARBA00048267"/>
    </source>
</evidence>
<evidence type="ECO:0000259" key="5">
    <source>
        <dbReference type="PROSITE" id="PS50122"/>
    </source>
</evidence>
<dbReference type="PROSITE" id="PS50122">
    <property type="entry name" value="CHEB"/>
    <property type="match status" value="1"/>
</dbReference>
<dbReference type="PANTHER" id="PTHR42872">
    <property type="entry name" value="PROTEIN-GLUTAMATE METHYLESTERASE/PROTEIN-GLUTAMINE GLUTAMINASE"/>
    <property type="match status" value="1"/>
</dbReference>
<accession>A0A1M7TE52</accession>
<proteinExistence type="predicted"/>
<dbReference type="GO" id="GO:0005737">
    <property type="term" value="C:cytoplasm"/>
    <property type="evidence" value="ECO:0007669"/>
    <property type="project" value="InterPro"/>
</dbReference>
<dbReference type="EMBL" id="FRDJ01000015">
    <property type="protein sequence ID" value="SHN68938.1"/>
    <property type="molecule type" value="Genomic_DNA"/>
</dbReference>
<dbReference type="Gene3D" id="3.40.50.180">
    <property type="entry name" value="Methylesterase CheB, C-terminal domain"/>
    <property type="match status" value="1"/>
</dbReference>
<evidence type="ECO:0000313" key="7">
    <source>
        <dbReference type="Proteomes" id="UP000184207"/>
    </source>
</evidence>
<reference evidence="7" key="1">
    <citation type="submission" date="2016-12" db="EMBL/GenBank/DDBJ databases">
        <authorList>
            <person name="Varghese N."/>
            <person name="Submissions S."/>
        </authorList>
    </citation>
    <scope>NUCLEOTIDE SEQUENCE [LARGE SCALE GENOMIC DNA]</scope>
    <source>
        <strain evidence="7">DSM 13020</strain>
    </source>
</reference>
<dbReference type="Pfam" id="PF01339">
    <property type="entry name" value="CheB_methylest"/>
    <property type="match status" value="1"/>
</dbReference>
<dbReference type="Proteomes" id="UP000184207">
    <property type="component" value="Unassembled WGS sequence"/>
</dbReference>
<dbReference type="AlphaFoldDB" id="A0A1M7TE52"/>
<dbReference type="InterPro" id="IPR000673">
    <property type="entry name" value="Sig_transdc_resp-reg_Me-estase"/>
</dbReference>
<keyword evidence="1" id="KW-0378">Hydrolase</keyword>
<dbReference type="RefSeq" id="WP_072760893.1">
    <property type="nucleotide sequence ID" value="NZ_FRDJ01000015.1"/>
</dbReference>
<sequence>MRKFIIVGSAGSPSQAVEILKIEERLNVPVIICIHFTASVMETFAEHLRNDTGHKVEIVTKPTRIEDKIYLPEGNKDIVFISENIITVMDSEKTGTSVHPSISALFKSLIRYGDSETVIAVLGGLGDDGARETSELKKRGVRFIIEKLPRFPYLPDNIAQNLGERYEKFEIEKIRSVLKELNKAY</sequence>
<comment type="caution">
    <text evidence="4">Lacks conserved residue(s) required for the propagation of feature annotation.</text>
</comment>
<organism evidence="6 7">
    <name type="scientific">Fervidobacterium gondwanense DSM 13020</name>
    <dbReference type="NCBI Taxonomy" id="1121883"/>
    <lineage>
        <taxon>Bacteria</taxon>
        <taxon>Thermotogati</taxon>
        <taxon>Thermotogota</taxon>
        <taxon>Thermotogae</taxon>
        <taxon>Thermotogales</taxon>
        <taxon>Fervidobacteriaceae</taxon>
        <taxon>Fervidobacterium</taxon>
    </lineage>
</organism>